<evidence type="ECO:0000256" key="2">
    <source>
        <dbReference type="ARBA" id="ARBA00023125"/>
    </source>
</evidence>
<dbReference type="Pfam" id="PF00392">
    <property type="entry name" value="GntR"/>
    <property type="match status" value="1"/>
</dbReference>
<dbReference type="RefSeq" id="WP_203628022.1">
    <property type="nucleotide sequence ID" value="NZ_BOLQ01000016.1"/>
</dbReference>
<evidence type="ECO:0000313" key="6">
    <source>
        <dbReference type="Proteomes" id="UP001597196"/>
    </source>
</evidence>
<dbReference type="Proteomes" id="UP001597196">
    <property type="component" value="Unassembled WGS sequence"/>
</dbReference>
<proteinExistence type="predicted"/>
<reference evidence="6" key="1">
    <citation type="journal article" date="2019" name="Int. J. Syst. Evol. Microbiol.">
        <title>The Global Catalogue of Microorganisms (GCM) 10K type strain sequencing project: providing services to taxonomists for standard genome sequencing and annotation.</title>
        <authorList>
            <consortium name="The Broad Institute Genomics Platform"/>
            <consortium name="The Broad Institute Genome Sequencing Center for Infectious Disease"/>
            <person name="Wu L."/>
            <person name="Ma J."/>
        </authorList>
    </citation>
    <scope>NUCLEOTIDE SEQUENCE [LARGE SCALE GENOMIC DNA]</scope>
    <source>
        <strain evidence="6">CCM 8980</strain>
    </source>
</reference>
<dbReference type="InterPro" id="IPR036390">
    <property type="entry name" value="WH_DNA-bd_sf"/>
</dbReference>
<feature type="domain" description="HTH gntR-type" evidence="4">
    <location>
        <begin position="11"/>
        <end position="79"/>
    </location>
</feature>
<keyword evidence="1" id="KW-0805">Transcription regulation</keyword>
<keyword evidence="3" id="KW-0804">Transcription</keyword>
<gene>
    <name evidence="5" type="ORF">ACFQ4P_12550</name>
</gene>
<accession>A0ABW4CKE4</accession>
<dbReference type="CDD" id="cd07377">
    <property type="entry name" value="WHTH_GntR"/>
    <property type="match status" value="1"/>
</dbReference>
<evidence type="ECO:0000259" key="4">
    <source>
        <dbReference type="PROSITE" id="PS50949"/>
    </source>
</evidence>
<dbReference type="SUPFAM" id="SSF46785">
    <property type="entry name" value="Winged helix' DNA-binding domain"/>
    <property type="match status" value="1"/>
</dbReference>
<dbReference type="PANTHER" id="PTHR38445">
    <property type="entry name" value="HTH-TYPE TRANSCRIPTIONAL REPRESSOR YTRA"/>
    <property type="match status" value="1"/>
</dbReference>
<dbReference type="EMBL" id="JBHTOC010000028">
    <property type="protein sequence ID" value="MFD1431038.1"/>
    <property type="molecule type" value="Genomic_DNA"/>
</dbReference>
<organism evidence="5 6">
    <name type="scientific">Lacticaseibacillus mingshuiensis</name>
    <dbReference type="NCBI Taxonomy" id="2799574"/>
    <lineage>
        <taxon>Bacteria</taxon>
        <taxon>Bacillati</taxon>
        <taxon>Bacillota</taxon>
        <taxon>Bacilli</taxon>
        <taxon>Lactobacillales</taxon>
        <taxon>Lactobacillaceae</taxon>
        <taxon>Lacticaseibacillus</taxon>
    </lineage>
</organism>
<dbReference type="PROSITE" id="PS50949">
    <property type="entry name" value="HTH_GNTR"/>
    <property type="match status" value="1"/>
</dbReference>
<keyword evidence="6" id="KW-1185">Reference proteome</keyword>
<dbReference type="PANTHER" id="PTHR38445:SF7">
    <property type="entry name" value="GNTR-FAMILY TRANSCRIPTIONAL REGULATOR"/>
    <property type="match status" value="1"/>
</dbReference>
<keyword evidence="2" id="KW-0238">DNA-binding</keyword>
<dbReference type="Gene3D" id="1.10.10.10">
    <property type="entry name" value="Winged helix-like DNA-binding domain superfamily/Winged helix DNA-binding domain"/>
    <property type="match status" value="1"/>
</dbReference>
<comment type="caution">
    <text evidence="5">The sequence shown here is derived from an EMBL/GenBank/DDBJ whole genome shotgun (WGS) entry which is preliminary data.</text>
</comment>
<dbReference type="InterPro" id="IPR036388">
    <property type="entry name" value="WH-like_DNA-bd_sf"/>
</dbReference>
<protein>
    <submittedName>
        <fullName evidence="5">GntR family transcriptional regulator</fullName>
    </submittedName>
</protein>
<evidence type="ECO:0000256" key="3">
    <source>
        <dbReference type="ARBA" id="ARBA00023163"/>
    </source>
</evidence>
<name>A0ABW4CKE4_9LACO</name>
<evidence type="ECO:0000256" key="1">
    <source>
        <dbReference type="ARBA" id="ARBA00023015"/>
    </source>
</evidence>
<dbReference type="InterPro" id="IPR000524">
    <property type="entry name" value="Tscrpt_reg_HTH_GntR"/>
</dbReference>
<dbReference type="SMART" id="SM00345">
    <property type="entry name" value="HTH_GNTR"/>
    <property type="match status" value="1"/>
</dbReference>
<sequence>MQVVQSNQAGVPIYQQIEDQVKTQILNGDCPAGMQLPSIRELAKDLKISVITTTRAYRDLEAQGYVTNMQGKGTFVAPQDNELIREHALRAIENGLQTAIDAARLGGVETAELHTMLDTLLEGENDG</sequence>
<evidence type="ECO:0000313" key="5">
    <source>
        <dbReference type="EMBL" id="MFD1431038.1"/>
    </source>
</evidence>